<evidence type="ECO:0000313" key="12">
    <source>
        <dbReference type="EMBL" id="GAK46525.1"/>
    </source>
</evidence>
<dbReference type="GO" id="GO:0005737">
    <property type="term" value="C:cytoplasm"/>
    <property type="evidence" value="ECO:0007669"/>
    <property type="project" value="TreeGrafter"/>
</dbReference>
<keyword evidence="4" id="KW-0540">Nuclease</keyword>
<protein>
    <submittedName>
        <fullName evidence="12">Ribonuclease</fullName>
    </submittedName>
</protein>
<dbReference type="STRING" id="1333998.M2A_3024"/>
<evidence type="ECO:0000256" key="9">
    <source>
        <dbReference type="ARBA" id="ARBA00022884"/>
    </source>
</evidence>
<keyword evidence="5" id="KW-0479">Metal-binding</keyword>
<keyword evidence="3" id="KW-0997">Cell inner membrane</keyword>
<dbReference type="GO" id="GO:0004540">
    <property type="term" value="F:RNA nuclease activity"/>
    <property type="evidence" value="ECO:0007669"/>
    <property type="project" value="InterPro"/>
</dbReference>
<evidence type="ECO:0000256" key="2">
    <source>
        <dbReference type="ARBA" id="ARBA00022475"/>
    </source>
</evidence>
<dbReference type="Proteomes" id="UP000028702">
    <property type="component" value="Unassembled WGS sequence"/>
</dbReference>
<dbReference type="GO" id="GO:0004519">
    <property type="term" value="F:endonuclease activity"/>
    <property type="evidence" value="ECO:0007669"/>
    <property type="project" value="UniProtKB-KW"/>
</dbReference>
<dbReference type="InterPro" id="IPR004659">
    <property type="entry name" value="RNase_E/G"/>
</dbReference>
<keyword evidence="7" id="KW-0378">Hydrolase</keyword>
<keyword evidence="13" id="KW-1185">Reference proteome</keyword>
<dbReference type="GO" id="GO:0046872">
    <property type="term" value="F:metal ion binding"/>
    <property type="evidence" value="ECO:0007669"/>
    <property type="project" value="UniProtKB-KW"/>
</dbReference>
<evidence type="ECO:0000256" key="3">
    <source>
        <dbReference type="ARBA" id="ARBA00022519"/>
    </source>
</evidence>
<comment type="caution">
    <text evidence="12">The sequence shown here is derived from an EMBL/GenBank/DDBJ whole genome shotgun (WGS) entry which is preliminary data.</text>
</comment>
<dbReference type="eggNOG" id="COG1530">
    <property type="taxonomic scope" value="Bacteria"/>
</dbReference>
<reference evidence="12 13" key="1">
    <citation type="submission" date="2014-07" db="EMBL/GenBank/DDBJ databases">
        <title>Tepidicaulis marinum gen. nov., sp. nov., a novel marine bacterium denitrifying nitrate to nitrous oxide strictly under microaerobic conditions.</title>
        <authorList>
            <person name="Takeuchi M."/>
            <person name="Yamagishi T."/>
            <person name="Kamagata Y."/>
            <person name="Oshima K."/>
            <person name="Hattori M."/>
            <person name="Katayama T."/>
            <person name="Hanada S."/>
            <person name="Tamaki H."/>
            <person name="Marumo K."/>
            <person name="Maeda H."/>
            <person name="Nedachi M."/>
            <person name="Iwasaki W."/>
            <person name="Suwa Y."/>
            <person name="Sakata S."/>
        </authorList>
    </citation>
    <scope>NUCLEOTIDE SEQUENCE [LARGE SCALE GENOMIC DNA]</scope>
    <source>
        <strain evidence="12 13">MA2</strain>
    </source>
</reference>
<dbReference type="Pfam" id="PF10150">
    <property type="entry name" value="RNase_E_G"/>
    <property type="match status" value="1"/>
</dbReference>
<dbReference type="InterPro" id="IPR012340">
    <property type="entry name" value="NA-bd_OB-fold"/>
</dbReference>
<dbReference type="PANTHER" id="PTHR30001:SF1">
    <property type="entry name" value="RIBONUCLEASE E_G-LIKE PROTEIN, CHLOROPLASTIC"/>
    <property type="match status" value="1"/>
</dbReference>
<evidence type="ECO:0000259" key="11">
    <source>
        <dbReference type="PROSITE" id="PS50126"/>
    </source>
</evidence>
<evidence type="ECO:0000256" key="10">
    <source>
        <dbReference type="ARBA" id="ARBA00023136"/>
    </source>
</evidence>
<dbReference type="PANTHER" id="PTHR30001">
    <property type="entry name" value="RIBONUCLEASE"/>
    <property type="match status" value="1"/>
</dbReference>
<dbReference type="PROSITE" id="PS50126">
    <property type="entry name" value="S1"/>
    <property type="match status" value="1"/>
</dbReference>
<evidence type="ECO:0000256" key="8">
    <source>
        <dbReference type="ARBA" id="ARBA00022842"/>
    </source>
</evidence>
<evidence type="ECO:0000313" key="13">
    <source>
        <dbReference type="Proteomes" id="UP000028702"/>
    </source>
</evidence>
<dbReference type="Gene3D" id="2.40.50.140">
    <property type="entry name" value="Nucleic acid-binding proteins"/>
    <property type="match status" value="1"/>
</dbReference>
<keyword evidence="6" id="KW-0255">Endonuclease</keyword>
<dbReference type="GO" id="GO:0016787">
    <property type="term" value="F:hydrolase activity"/>
    <property type="evidence" value="ECO:0007669"/>
    <property type="project" value="UniProtKB-KW"/>
</dbReference>
<keyword evidence="10" id="KW-0472">Membrane</keyword>
<dbReference type="SUPFAM" id="SSF50249">
    <property type="entry name" value="Nucleic acid-binding proteins"/>
    <property type="match status" value="1"/>
</dbReference>
<keyword evidence="2" id="KW-1003">Cell membrane</keyword>
<sequence length="506" mass="55714">MSEEVLINVGLGETRVAVVENGRPVDFVLERTNEEDVKAKTGRAGHSLLGNIFLGRVQRVLPGMQAAFVDIGLDRAGFLGVREARCLCYLPSYDAENLPPINTCVHEGQSILVQVVKDPIGEKGARLSANVTIPGRLLVLVPNQSGIALSRRIEDEEQRARLTGLVEGIAHKLQACGVTGEPAGFIVRTAALAATEAEIIEDAKRIAQDWADVRAAEKKSAPPAVVFHDLDPVSRTLRDYASLETARVLIDDAEAYGEARRYCERAMPEMLDRIELFNGPGALFELFGIEEEIEKALEPRVELPSGGWITIETTEALTAIDVNSGKYTAATGLEETSVCINLEAVEAIIHQLRLRGTGGLIVIDFIHMSREENIAKVLDALNAGFERDRVPTQISGMSEFGLVEMTRKRTREPLDKLLTESTCHKGRPRIKTAATMGNEVLRRLVREGAAAPGRPLEVYVAPEVADWLEREEGHLMRRLQAKFPAKVELIREPRFDRERVEIGVVT</sequence>
<dbReference type="EMBL" id="BBIO01000020">
    <property type="protein sequence ID" value="GAK46525.1"/>
    <property type="molecule type" value="Genomic_DNA"/>
</dbReference>
<feature type="domain" description="S1 motif" evidence="11">
    <location>
        <begin position="50"/>
        <end position="130"/>
    </location>
</feature>
<dbReference type="CDD" id="cd04453">
    <property type="entry name" value="S1_RNase_E"/>
    <property type="match status" value="1"/>
</dbReference>
<proteinExistence type="predicted"/>
<keyword evidence="9" id="KW-0694">RNA-binding</keyword>
<dbReference type="RefSeq" id="WP_045449215.1">
    <property type="nucleotide sequence ID" value="NZ_BBIO01000020.1"/>
</dbReference>
<dbReference type="NCBIfam" id="TIGR00757">
    <property type="entry name" value="RNaseEG"/>
    <property type="match status" value="1"/>
</dbReference>
<keyword evidence="8" id="KW-0460">Magnesium</keyword>
<dbReference type="InterPro" id="IPR003029">
    <property type="entry name" value="S1_domain"/>
</dbReference>
<dbReference type="InterPro" id="IPR019307">
    <property type="entry name" value="RNA-bd_AU-1/RNase_E/G"/>
</dbReference>
<gene>
    <name evidence="12" type="ORF">M2A_3024</name>
</gene>
<accession>A0A081BEQ7</accession>
<name>A0A081BEQ7_9HYPH</name>
<dbReference type="Gene3D" id="3.40.1260.20">
    <property type="entry name" value="Ribonuclease E, catalytic domain"/>
    <property type="match status" value="1"/>
</dbReference>
<evidence type="ECO:0000256" key="5">
    <source>
        <dbReference type="ARBA" id="ARBA00022723"/>
    </source>
</evidence>
<dbReference type="GO" id="GO:0003723">
    <property type="term" value="F:RNA binding"/>
    <property type="evidence" value="ECO:0007669"/>
    <property type="project" value="UniProtKB-KW"/>
</dbReference>
<evidence type="ECO:0000256" key="4">
    <source>
        <dbReference type="ARBA" id="ARBA00022722"/>
    </source>
</evidence>
<organism evidence="12 13">
    <name type="scientific">Tepidicaulis marinus</name>
    <dbReference type="NCBI Taxonomy" id="1333998"/>
    <lineage>
        <taxon>Bacteria</taxon>
        <taxon>Pseudomonadati</taxon>
        <taxon>Pseudomonadota</taxon>
        <taxon>Alphaproteobacteria</taxon>
        <taxon>Hyphomicrobiales</taxon>
        <taxon>Parvibaculaceae</taxon>
        <taxon>Tepidicaulis</taxon>
    </lineage>
</organism>
<evidence type="ECO:0000256" key="1">
    <source>
        <dbReference type="ARBA" id="ARBA00001946"/>
    </source>
</evidence>
<dbReference type="AlphaFoldDB" id="A0A081BEQ7"/>
<dbReference type="GO" id="GO:0006364">
    <property type="term" value="P:rRNA processing"/>
    <property type="evidence" value="ECO:0007669"/>
    <property type="project" value="TreeGrafter"/>
</dbReference>
<evidence type="ECO:0000256" key="6">
    <source>
        <dbReference type="ARBA" id="ARBA00022759"/>
    </source>
</evidence>
<comment type="cofactor">
    <cofactor evidence="1">
        <name>Mg(2+)</name>
        <dbReference type="ChEBI" id="CHEBI:18420"/>
    </cofactor>
</comment>
<evidence type="ECO:0000256" key="7">
    <source>
        <dbReference type="ARBA" id="ARBA00022801"/>
    </source>
</evidence>